<sequence length="82" mass="9143">MAISHKEILQKLDSIINDFANQDAVSQEDVNKEDFTNECTEHLDTLSKLINTKFPTQFVDIGSPLPLPTLSLQLPSIDDEAT</sequence>
<evidence type="ECO:0000313" key="2">
    <source>
        <dbReference type="Proteomes" id="UP001383192"/>
    </source>
</evidence>
<proteinExistence type="predicted"/>
<reference evidence="1 2" key="1">
    <citation type="submission" date="2024-01" db="EMBL/GenBank/DDBJ databases">
        <title>A draft genome for a cacao thread blight-causing isolate of Paramarasmius palmivorus.</title>
        <authorList>
            <person name="Baruah I.K."/>
            <person name="Bukari Y."/>
            <person name="Amoako-Attah I."/>
            <person name="Meinhardt L.W."/>
            <person name="Bailey B.A."/>
            <person name="Cohen S.P."/>
        </authorList>
    </citation>
    <scope>NUCLEOTIDE SEQUENCE [LARGE SCALE GENOMIC DNA]</scope>
    <source>
        <strain evidence="1 2">GH-12</strain>
    </source>
</reference>
<dbReference type="AlphaFoldDB" id="A0AAW0EG68"/>
<keyword evidence="2" id="KW-1185">Reference proteome</keyword>
<accession>A0AAW0EG68</accession>
<protein>
    <submittedName>
        <fullName evidence="1">Uncharacterized protein</fullName>
    </submittedName>
</protein>
<comment type="caution">
    <text evidence="1">The sequence shown here is derived from an EMBL/GenBank/DDBJ whole genome shotgun (WGS) entry which is preliminary data.</text>
</comment>
<organism evidence="1 2">
    <name type="scientific">Paramarasmius palmivorus</name>
    <dbReference type="NCBI Taxonomy" id="297713"/>
    <lineage>
        <taxon>Eukaryota</taxon>
        <taxon>Fungi</taxon>
        <taxon>Dikarya</taxon>
        <taxon>Basidiomycota</taxon>
        <taxon>Agaricomycotina</taxon>
        <taxon>Agaricomycetes</taxon>
        <taxon>Agaricomycetidae</taxon>
        <taxon>Agaricales</taxon>
        <taxon>Marasmiineae</taxon>
        <taxon>Marasmiaceae</taxon>
        <taxon>Paramarasmius</taxon>
    </lineage>
</organism>
<dbReference type="Proteomes" id="UP001383192">
    <property type="component" value="Unassembled WGS sequence"/>
</dbReference>
<evidence type="ECO:0000313" key="1">
    <source>
        <dbReference type="EMBL" id="KAK7062586.1"/>
    </source>
</evidence>
<name>A0AAW0EG68_9AGAR</name>
<gene>
    <name evidence="1" type="ORF">VNI00_000074</name>
</gene>
<dbReference type="EMBL" id="JAYKXP010000001">
    <property type="protein sequence ID" value="KAK7062586.1"/>
    <property type="molecule type" value="Genomic_DNA"/>
</dbReference>